<gene>
    <name evidence="1" type="ORF">FF38_08574</name>
</gene>
<evidence type="ECO:0000313" key="1">
    <source>
        <dbReference type="EMBL" id="KNC26448.1"/>
    </source>
</evidence>
<dbReference type="AlphaFoldDB" id="A0A0L0C273"/>
<dbReference type="Proteomes" id="UP000037069">
    <property type="component" value="Unassembled WGS sequence"/>
</dbReference>
<organism evidence="1 2">
    <name type="scientific">Lucilia cuprina</name>
    <name type="common">Green bottle fly</name>
    <name type="synonym">Australian sheep blowfly</name>
    <dbReference type="NCBI Taxonomy" id="7375"/>
    <lineage>
        <taxon>Eukaryota</taxon>
        <taxon>Metazoa</taxon>
        <taxon>Ecdysozoa</taxon>
        <taxon>Arthropoda</taxon>
        <taxon>Hexapoda</taxon>
        <taxon>Insecta</taxon>
        <taxon>Pterygota</taxon>
        <taxon>Neoptera</taxon>
        <taxon>Endopterygota</taxon>
        <taxon>Diptera</taxon>
        <taxon>Brachycera</taxon>
        <taxon>Muscomorpha</taxon>
        <taxon>Oestroidea</taxon>
        <taxon>Calliphoridae</taxon>
        <taxon>Luciliinae</taxon>
        <taxon>Lucilia</taxon>
    </lineage>
</organism>
<keyword evidence="2" id="KW-1185">Reference proteome</keyword>
<protein>
    <submittedName>
        <fullName evidence="1">Uncharacterized protein</fullName>
    </submittedName>
</protein>
<proteinExistence type="predicted"/>
<reference evidence="1 2" key="1">
    <citation type="journal article" date="2015" name="Nat. Commun.">
        <title>Lucilia cuprina genome unlocks parasitic fly biology to underpin future interventions.</title>
        <authorList>
            <person name="Anstead C.A."/>
            <person name="Korhonen P.K."/>
            <person name="Young N.D."/>
            <person name="Hall R.S."/>
            <person name="Jex A.R."/>
            <person name="Murali S.C."/>
            <person name="Hughes D.S."/>
            <person name="Lee S.F."/>
            <person name="Perry T."/>
            <person name="Stroehlein A.J."/>
            <person name="Ansell B.R."/>
            <person name="Breugelmans B."/>
            <person name="Hofmann A."/>
            <person name="Qu J."/>
            <person name="Dugan S."/>
            <person name="Lee S.L."/>
            <person name="Chao H."/>
            <person name="Dinh H."/>
            <person name="Han Y."/>
            <person name="Doddapaneni H.V."/>
            <person name="Worley K.C."/>
            <person name="Muzny D.M."/>
            <person name="Ioannidis P."/>
            <person name="Waterhouse R.M."/>
            <person name="Zdobnov E.M."/>
            <person name="James P.J."/>
            <person name="Bagnall N.H."/>
            <person name="Kotze A.C."/>
            <person name="Gibbs R.A."/>
            <person name="Richards S."/>
            <person name="Batterham P."/>
            <person name="Gasser R.B."/>
        </authorList>
    </citation>
    <scope>NUCLEOTIDE SEQUENCE [LARGE SCALE GENOMIC DNA]</scope>
    <source>
        <strain evidence="1 2">LS</strain>
        <tissue evidence="1">Full body</tissue>
    </source>
</reference>
<name>A0A0L0C273_LUCCU</name>
<sequence length="60" mass="6680">MCDLFGNTTSFVSSLLSFPPLTATAPSFTLWTLCTCVSQPTKQPVKQTFLFSSFIYNLHL</sequence>
<accession>A0A0L0C273</accession>
<evidence type="ECO:0000313" key="2">
    <source>
        <dbReference type="Proteomes" id="UP000037069"/>
    </source>
</evidence>
<dbReference type="EMBL" id="JRES01000984">
    <property type="protein sequence ID" value="KNC26448.1"/>
    <property type="molecule type" value="Genomic_DNA"/>
</dbReference>
<comment type="caution">
    <text evidence="1">The sequence shown here is derived from an EMBL/GenBank/DDBJ whole genome shotgun (WGS) entry which is preliminary data.</text>
</comment>